<organism evidence="10">
    <name type="scientific">Eiseniibacteriota bacterium</name>
    <dbReference type="NCBI Taxonomy" id="2212470"/>
    <lineage>
        <taxon>Bacteria</taxon>
        <taxon>Candidatus Eiseniibacteriota</taxon>
    </lineage>
</organism>
<dbReference type="SUPFAM" id="SSF52540">
    <property type="entry name" value="P-loop containing nucleoside triphosphate hydrolases"/>
    <property type="match status" value="1"/>
</dbReference>
<dbReference type="Gene3D" id="3.40.50.300">
    <property type="entry name" value="P-loop containing nucleotide triphosphate hydrolases"/>
    <property type="match status" value="1"/>
</dbReference>
<evidence type="ECO:0000256" key="2">
    <source>
        <dbReference type="ARBA" id="ARBA00017703"/>
    </source>
</evidence>
<gene>
    <name evidence="10" type="primary">holA</name>
    <name evidence="10" type="ORF">ENO08_05050</name>
</gene>
<dbReference type="PANTHER" id="PTHR34388">
    <property type="entry name" value="DNA POLYMERASE III SUBUNIT DELTA"/>
    <property type="match status" value="1"/>
</dbReference>
<proteinExistence type="inferred from homology"/>
<dbReference type="InterPro" id="IPR010372">
    <property type="entry name" value="DNA_pol3_delta_N"/>
</dbReference>
<evidence type="ECO:0000259" key="9">
    <source>
        <dbReference type="Pfam" id="PF06144"/>
    </source>
</evidence>
<dbReference type="NCBIfam" id="TIGR01128">
    <property type="entry name" value="holA"/>
    <property type="match status" value="1"/>
</dbReference>
<keyword evidence="5" id="KW-0235">DNA replication</keyword>
<evidence type="ECO:0000256" key="7">
    <source>
        <dbReference type="ARBA" id="ARBA00034754"/>
    </source>
</evidence>
<comment type="similarity">
    <text evidence="7">Belongs to the DNA polymerase HolA subunit family.</text>
</comment>
<keyword evidence="6" id="KW-0239">DNA-directed DNA polymerase</keyword>
<feature type="domain" description="DNA polymerase III delta N-terminal" evidence="9">
    <location>
        <begin position="25"/>
        <end position="122"/>
    </location>
</feature>
<evidence type="ECO:0000256" key="6">
    <source>
        <dbReference type="ARBA" id="ARBA00022932"/>
    </source>
</evidence>
<evidence type="ECO:0000256" key="4">
    <source>
        <dbReference type="ARBA" id="ARBA00022695"/>
    </source>
</evidence>
<dbReference type="EMBL" id="DSEC01000354">
    <property type="protein sequence ID" value="HER43808.1"/>
    <property type="molecule type" value="Genomic_DNA"/>
</dbReference>
<comment type="catalytic activity">
    <reaction evidence="8">
        <text>DNA(n) + a 2'-deoxyribonucleoside 5'-triphosphate = DNA(n+1) + diphosphate</text>
        <dbReference type="Rhea" id="RHEA:22508"/>
        <dbReference type="Rhea" id="RHEA-COMP:17339"/>
        <dbReference type="Rhea" id="RHEA-COMP:17340"/>
        <dbReference type="ChEBI" id="CHEBI:33019"/>
        <dbReference type="ChEBI" id="CHEBI:61560"/>
        <dbReference type="ChEBI" id="CHEBI:173112"/>
        <dbReference type="EC" id="2.7.7.7"/>
    </reaction>
</comment>
<evidence type="ECO:0000256" key="1">
    <source>
        <dbReference type="ARBA" id="ARBA00012417"/>
    </source>
</evidence>
<dbReference type="InterPro" id="IPR005790">
    <property type="entry name" value="DNA_polIII_delta"/>
</dbReference>
<evidence type="ECO:0000256" key="3">
    <source>
        <dbReference type="ARBA" id="ARBA00022679"/>
    </source>
</evidence>
<sequence>MKQTLSHYRRIFRDIDGEGADTLFLLSGSERFIMEELASKIVATHVPGDLAGFNLTVMYGSDTDIEEFVATASSFPFLAEKRVLVIRELERMRGGWKRLVGYCENPSPSSVVVFLFNTHDESGRRIRPPREMRAIEKAVESHGRIVRFERLDERDTIDWAVRKADRQGVELDGDAAAVLVRSVGGNLYDVQNEIDKLALLFEGGRASGAEITAILGSYRVDAVWDLIDRIVPGREADALDLLGRIISTGAEKPSVVLYHLIRHFLSLLKAKAGIGGGGWAFERVKRQAGRFKT</sequence>
<dbReference type="AlphaFoldDB" id="A0A7V2AV25"/>
<name>A0A7V2AV25_UNCEI</name>
<accession>A0A7V2AV25</accession>
<dbReference type="GO" id="GO:0003887">
    <property type="term" value="F:DNA-directed DNA polymerase activity"/>
    <property type="evidence" value="ECO:0007669"/>
    <property type="project" value="UniProtKB-KW"/>
</dbReference>
<dbReference type="Gene3D" id="1.20.272.10">
    <property type="match status" value="1"/>
</dbReference>
<keyword evidence="4 10" id="KW-0548">Nucleotidyltransferase</keyword>
<reference evidence="10" key="1">
    <citation type="journal article" date="2020" name="mSystems">
        <title>Genome- and Community-Level Interaction Insights into Carbon Utilization and Element Cycling Functions of Hydrothermarchaeota in Hydrothermal Sediment.</title>
        <authorList>
            <person name="Zhou Z."/>
            <person name="Liu Y."/>
            <person name="Xu W."/>
            <person name="Pan J."/>
            <person name="Luo Z.H."/>
            <person name="Li M."/>
        </authorList>
    </citation>
    <scope>NUCLEOTIDE SEQUENCE [LARGE SCALE GENOMIC DNA]</scope>
    <source>
        <strain evidence="10">SpSt-1233</strain>
    </source>
</reference>
<dbReference type="InterPro" id="IPR008921">
    <property type="entry name" value="DNA_pol3_clamp-load_cplx_C"/>
</dbReference>
<evidence type="ECO:0000256" key="5">
    <source>
        <dbReference type="ARBA" id="ARBA00022705"/>
    </source>
</evidence>
<feature type="non-terminal residue" evidence="10">
    <location>
        <position position="293"/>
    </location>
</feature>
<comment type="caution">
    <text evidence="10">The sequence shown here is derived from an EMBL/GenBank/DDBJ whole genome shotgun (WGS) entry which is preliminary data.</text>
</comment>
<dbReference type="EC" id="2.7.7.7" evidence="1"/>
<evidence type="ECO:0000256" key="8">
    <source>
        <dbReference type="ARBA" id="ARBA00049244"/>
    </source>
</evidence>
<dbReference type="Pfam" id="PF06144">
    <property type="entry name" value="DNA_pol3_delta"/>
    <property type="match status" value="1"/>
</dbReference>
<keyword evidence="3 10" id="KW-0808">Transferase</keyword>
<dbReference type="InterPro" id="IPR027417">
    <property type="entry name" value="P-loop_NTPase"/>
</dbReference>
<dbReference type="GO" id="GO:0006261">
    <property type="term" value="P:DNA-templated DNA replication"/>
    <property type="evidence" value="ECO:0007669"/>
    <property type="project" value="TreeGrafter"/>
</dbReference>
<dbReference type="GO" id="GO:0003677">
    <property type="term" value="F:DNA binding"/>
    <property type="evidence" value="ECO:0007669"/>
    <property type="project" value="InterPro"/>
</dbReference>
<dbReference type="SUPFAM" id="SSF48019">
    <property type="entry name" value="post-AAA+ oligomerization domain-like"/>
    <property type="match status" value="1"/>
</dbReference>
<dbReference type="Proteomes" id="UP000886069">
    <property type="component" value="Unassembled WGS sequence"/>
</dbReference>
<dbReference type="Gene3D" id="1.10.8.60">
    <property type="match status" value="1"/>
</dbReference>
<dbReference type="GO" id="GO:0009360">
    <property type="term" value="C:DNA polymerase III complex"/>
    <property type="evidence" value="ECO:0007669"/>
    <property type="project" value="InterPro"/>
</dbReference>
<dbReference type="PANTHER" id="PTHR34388:SF1">
    <property type="entry name" value="DNA POLYMERASE III SUBUNIT DELTA"/>
    <property type="match status" value="1"/>
</dbReference>
<evidence type="ECO:0000313" key="10">
    <source>
        <dbReference type="EMBL" id="HER43808.1"/>
    </source>
</evidence>
<protein>
    <recommendedName>
        <fullName evidence="2">DNA polymerase III subunit delta</fullName>
        <ecNumber evidence="1">2.7.7.7</ecNumber>
    </recommendedName>
</protein>